<name>A0AA36M278_CYLNA</name>
<evidence type="ECO:0000313" key="3">
    <source>
        <dbReference type="EMBL" id="CAJ0594847.1"/>
    </source>
</evidence>
<evidence type="ECO:0000256" key="2">
    <source>
        <dbReference type="SAM" id="SignalP"/>
    </source>
</evidence>
<proteinExistence type="predicted"/>
<reference evidence="3" key="1">
    <citation type="submission" date="2023-07" db="EMBL/GenBank/DDBJ databases">
        <authorList>
            <consortium name="CYATHOMIX"/>
        </authorList>
    </citation>
    <scope>NUCLEOTIDE SEQUENCE</scope>
    <source>
        <strain evidence="3">N/A</strain>
    </source>
</reference>
<gene>
    <name evidence="3" type="ORF">CYNAS_LOCUS6830</name>
</gene>
<evidence type="ECO:0000256" key="1">
    <source>
        <dbReference type="SAM" id="MobiDB-lite"/>
    </source>
</evidence>
<dbReference type="EMBL" id="CATQJL010000112">
    <property type="protein sequence ID" value="CAJ0594847.1"/>
    <property type="molecule type" value="Genomic_DNA"/>
</dbReference>
<protein>
    <recommendedName>
        <fullName evidence="5">Variant surface glycoprotein 1125</fullName>
    </recommendedName>
</protein>
<feature type="chain" id="PRO_5041242164" description="Variant surface glycoprotein 1125" evidence="2">
    <location>
        <begin position="17"/>
        <end position="239"/>
    </location>
</feature>
<accession>A0AA36M278</accession>
<comment type="caution">
    <text evidence="3">The sequence shown here is derived from an EMBL/GenBank/DDBJ whole genome shotgun (WGS) entry which is preliminary data.</text>
</comment>
<dbReference type="AlphaFoldDB" id="A0AA36M278"/>
<organism evidence="3 4">
    <name type="scientific">Cylicocyclus nassatus</name>
    <name type="common">Nematode worm</name>
    <dbReference type="NCBI Taxonomy" id="53992"/>
    <lineage>
        <taxon>Eukaryota</taxon>
        <taxon>Metazoa</taxon>
        <taxon>Ecdysozoa</taxon>
        <taxon>Nematoda</taxon>
        <taxon>Chromadorea</taxon>
        <taxon>Rhabditida</taxon>
        <taxon>Rhabditina</taxon>
        <taxon>Rhabditomorpha</taxon>
        <taxon>Strongyloidea</taxon>
        <taxon>Strongylidae</taxon>
        <taxon>Cylicocyclus</taxon>
    </lineage>
</organism>
<keyword evidence="4" id="KW-1185">Reference proteome</keyword>
<keyword evidence="2" id="KW-0732">Signal</keyword>
<evidence type="ECO:0008006" key="5">
    <source>
        <dbReference type="Google" id="ProtNLM"/>
    </source>
</evidence>
<feature type="region of interest" description="Disordered" evidence="1">
    <location>
        <begin position="105"/>
        <end position="129"/>
    </location>
</feature>
<evidence type="ECO:0000313" key="4">
    <source>
        <dbReference type="Proteomes" id="UP001176961"/>
    </source>
</evidence>
<dbReference type="Proteomes" id="UP001176961">
    <property type="component" value="Unassembled WGS sequence"/>
</dbReference>
<feature type="signal peptide" evidence="2">
    <location>
        <begin position="1"/>
        <end position="16"/>
    </location>
</feature>
<sequence length="239" mass="25907">MLYKLLILVLLQVVDTLAPNREAVIAELLSLDIYEVRVAELRAYRDYKAAKKAAKQNKTKACKPSTNGTSTVKIECHTKIQISAVAKSSKEHIVAVLRKPHTTGANRVRLSRLKENSKNSTTKAESVVKGRNQYSCGECNEKHRSHTHTTPKASAAPAAIELPKGERAASAAPNMKPKVDGSHALEARNVQGTRCGLTPALAKPGTYATLTAHGNAEAPMVALFIFPTLMLKFVKLTIC</sequence>